<evidence type="ECO:0000313" key="1">
    <source>
        <dbReference type="EMBL" id="TBU00709.1"/>
    </source>
</evidence>
<dbReference type="VEuPathDB" id="MicrosporidiaDB:CWI39_1601p0010"/>
<proteinExistence type="predicted"/>
<dbReference type="Proteomes" id="UP000293045">
    <property type="component" value="Unassembled WGS sequence"/>
</dbReference>
<name>A0A4Q9L068_9MICR</name>
<dbReference type="VEuPathDB" id="MicrosporidiaDB:CWI36_0125p0030"/>
<comment type="caution">
    <text evidence="1">The sequence shown here is derived from an EMBL/GenBank/DDBJ whole genome shotgun (WGS) entry which is preliminary data.</text>
</comment>
<organism evidence="1 2">
    <name type="scientific">Hamiltosporidium magnivora</name>
    <dbReference type="NCBI Taxonomy" id="148818"/>
    <lineage>
        <taxon>Eukaryota</taxon>
        <taxon>Fungi</taxon>
        <taxon>Fungi incertae sedis</taxon>
        <taxon>Microsporidia</taxon>
        <taxon>Dubosqiidae</taxon>
        <taxon>Hamiltosporidium</taxon>
    </lineage>
</organism>
<dbReference type="EMBL" id="PIXR01001601">
    <property type="protein sequence ID" value="TBU00709.1"/>
    <property type="molecule type" value="Genomic_DNA"/>
</dbReference>
<gene>
    <name evidence="1" type="ORF">CWI39_1601p0010</name>
</gene>
<evidence type="ECO:0000313" key="2">
    <source>
        <dbReference type="Proteomes" id="UP000293045"/>
    </source>
</evidence>
<accession>A0A4Q9L068</accession>
<dbReference type="AlphaFoldDB" id="A0A4Q9L068"/>
<sequence length="608" mass="71723">MNDFNNPNDLNNLNELTDPNNLKNLNDLDSLNVMNNPNETNNLNAMNDLNDATDLINTTHSNTPNTPNTPNKLIDFLNNFEIKNMISDIESVGNESCVDSTQKIFEIDFSENHEERLNDMLAKTKKYAATADNLENLSRFKKKEISQFIHSRYKNYFQEYSMTRFKNSNITVLKRLKHMQTKYNIILEHLNIFEKMSLNDRKKYISNSISSITEKLHLNMKVKIGGKSILYIKHVIFIIEKNLKNIFMKEEIFNSNSVAPARKSAYTITNLELMIFDKIMGFKKNDINISYIIDSCNFFVEYERILHEKMKITILYEDLLLLKIKEELSKLKECVKKNIFYEISKFIELYEQNLEFHIKKRHFYSTIFLLSALVIKFDNINKMESTSGSEENIDASSSDIIALDVFLIGAIFEKLLRNLNNHDMKANCYGMLNTCRLFLNFINYRNKKRTLLFLQIPCFIAMVIDEAFEFDEIQFKEFLAFNLFLMKETSYANHDFLNDKIQYFWEINASVIDNIIIHNLFIIGKAKIISKKNSRLDILAKNLRDFFNGSVPSEKNMSFKCLQLKKLYVSQLYRMLILKERCILYQIEDSTSYRFFPRYEKKINELFL</sequence>
<protein>
    <submittedName>
        <fullName evidence="1">Uncharacterized protein</fullName>
    </submittedName>
</protein>
<reference evidence="1 2" key="1">
    <citation type="submission" date="2017-12" db="EMBL/GenBank/DDBJ databases">
        <authorList>
            <person name="Pombert J.-F."/>
            <person name="Haag K.L."/>
            <person name="Ebert D."/>
        </authorList>
    </citation>
    <scope>NUCLEOTIDE SEQUENCE [LARGE SCALE GENOMIC DNA]</scope>
    <source>
        <strain evidence="1">IL-BN-2</strain>
    </source>
</reference>